<dbReference type="GO" id="GO:0003724">
    <property type="term" value="F:RNA helicase activity"/>
    <property type="evidence" value="ECO:0007669"/>
    <property type="project" value="UniProtKB-EC"/>
</dbReference>
<gene>
    <name evidence="8" type="ORF">HPB51_003125</name>
</gene>
<dbReference type="GO" id="GO:0016787">
    <property type="term" value="F:hydrolase activity"/>
    <property type="evidence" value="ECO:0007669"/>
    <property type="project" value="UniProtKB-KW"/>
</dbReference>
<dbReference type="InterPro" id="IPR001650">
    <property type="entry name" value="Helicase_C-like"/>
</dbReference>
<dbReference type="SMART" id="SM00490">
    <property type="entry name" value="HELICc"/>
    <property type="match status" value="1"/>
</dbReference>
<dbReference type="AlphaFoldDB" id="A0A9J6EKH6"/>
<dbReference type="Pfam" id="PF00270">
    <property type="entry name" value="DEAD"/>
    <property type="match status" value="1"/>
</dbReference>
<keyword evidence="4" id="KW-0347">Helicase</keyword>
<dbReference type="PANTHER" id="PTHR47958">
    <property type="entry name" value="ATP-DEPENDENT RNA HELICASE DBP3"/>
    <property type="match status" value="1"/>
</dbReference>
<reference evidence="8" key="1">
    <citation type="journal article" date="2020" name="Cell">
        <title>Large-Scale Comparative Analyses of Tick Genomes Elucidate Their Genetic Diversity and Vector Capacities.</title>
        <authorList>
            <consortium name="Tick Genome and Microbiome Consortium (TIGMIC)"/>
            <person name="Jia N."/>
            <person name="Wang J."/>
            <person name="Shi W."/>
            <person name="Du L."/>
            <person name="Sun Y."/>
            <person name="Zhan W."/>
            <person name="Jiang J.F."/>
            <person name="Wang Q."/>
            <person name="Zhang B."/>
            <person name="Ji P."/>
            <person name="Bell-Sakyi L."/>
            <person name="Cui X.M."/>
            <person name="Yuan T.T."/>
            <person name="Jiang B.G."/>
            <person name="Yang W.F."/>
            <person name="Lam T.T."/>
            <person name="Chang Q.C."/>
            <person name="Ding S.J."/>
            <person name="Wang X.J."/>
            <person name="Zhu J.G."/>
            <person name="Ruan X.D."/>
            <person name="Zhao L."/>
            <person name="Wei J.T."/>
            <person name="Ye R.Z."/>
            <person name="Que T.C."/>
            <person name="Du C.H."/>
            <person name="Zhou Y.H."/>
            <person name="Cheng J.X."/>
            <person name="Dai P.F."/>
            <person name="Guo W.B."/>
            <person name="Han X.H."/>
            <person name="Huang E.J."/>
            <person name="Li L.F."/>
            <person name="Wei W."/>
            <person name="Gao Y.C."/>
            <person name="Liu J.Z."/>
            <person name="Shao H.Z."/>
            <person name="Wang X."/>
            <person name="Wang C.C."/>
            <person name="Yang T.C."/>
            <person name="Huo Q.B."/>
            <person name="Li W."/>
            <person name="Chen H.Y."/>
            <person name="Chen S.E."/>
            <person name="Zhou L.G."/>
            <person name="Ni X.B."/>
            <person name="Tian J.H."/>
            <person name="Sheng Y."/>
            <person name="Liu T."/>
            <person name="Pan Y.S."/>
            <person name="Xia L.Y."/>
            <person name="Li J."/>
            <person name="Zhao F."/>
            <person name="Cao W.C."/>
        </authorList>
    </citation>
    <scope>NUCLEOTIDE SEQUENCE</scope>
    <source>
        <strain evidence="8">Rmic-2018</strain>
    </source>
</reference>
<dbReference type="InterPro" id="IPR014001">
    <property type="entry name" value="Helicase_ATP-bd"/>
</dbReference>
<dbReference type="GO" id="GO:0005524">
    <property type="term" value="F:ATP binding"/>
    <property type="evidence" value="ECO:0007669"/>
    <property type="project" value="UniProtKB-KW"/>
</dbReference>
<feature type="domain" description="Helicase C-terminal" evidence="7">
    <location>
        <begin position="370"/>
        <end position="513"/>
    </location>
</feature>
<evidence type="ECO:0000313" key="9">
    <source>
        <dbReference type="Proteomes" id="UP000821866"/>
    </source>
</evidence>
<reference evidence="8" key="2">
    <citation type="submission" date="2021-09" db="EMBL/GenBank/DDBJ databases">
        <authorList>
            <person name="Jia N."/>
            <person name="Wang J."/>
            <person name="Shi W."/>
            <person name="Du L."/>
            <person name="Sun Y."/>
            <person name="Zhan W."/>
            <person name="Jiang J."/>
            <person name="Wang Q."/>
            <person name="Zhang B."/>
            <person name="Ji P."/>
            <person name="Sakyi L.B."/>
            <person name="Cui X."/>
            <person name="Yuan T."/>
            <person name="Jiang B."/>
            <person name="Yang W."/>
            <person name="Lam T.T.-Y."/>
            <person name="Chang Q."/>
            <person name="Ding S."/>
            <person name="Wang X."/>
            <person name="Zhu J."/>
            <person name="Ruan X."/>
            <person name="Zhao L."/>
            <person name="Wei J."/>
            <person name="Que T."/>
            <person name="Du C."/>
            <person name="Cheng J."/>
            <person name="Dai P."/>
            <person name="Han X."/>
            <person name="Huang E."/>
            <person name="Gao Y."/>
            <person name="Liu J."/>
            <person name="Shao H."/>
            <person name="Ye R."/>
            <person name="Li L."/>
            <person name="Wei W."/>
            <person name="Wang X."/>
            <person name="Wang C."/>
            <person name="Huo Q."/>
            <person name="Li W."/>
            <person name="Guo W."/>
            <person name="Chen H."/>
            <person name="Chen S."/>
            <person name="Zhou L."/>
            <person name="Zhou L."/>
            <person name="Ni X."/>
            <person name="Tian J."/>
            <person name="Zhou Y."/>
            <person name="Sheng Y."/>
            <person name="Liu T."/>
            <person name="Pan Y."/>
            <person name="Xia L."/>
            <person name="Li J."/>
            <person name="Zhao F."/>
            <person name="Cao W."/>
        </authorList>
    </citation>
    <scope>NUCLEOTIDE SEQUENCE</scope>
    <source>
        <strain evidence="8">Rmic-2018</strain>
        <tissue evidence="8">Larvae</tissue>
    </source>
</reference>
<evidence type="ECO:0000256" key="4">
    <source>
        <dbReference type="ARBA" id="ARBA00022806"/>
    </source>
</evidence>
<keyword evidence="2" id="KW-0547">Nucleotide-binding</keyword>
<protein>
    <recommendedName>
        <fullName evidence="1">RNA helicase</fullName>
        <ecNumber evidence="1">3.6.4.13</ecNumber>
    </recommendedName>
</protein>
<keyword evidence="9" id="KW-1185">Reference proteome</keyword>
<sequence length="519" mass="57166">MFGGFGANVNGPNEGPPDAVFPFGRGQFVIFEQVPMGRGRGLPLQPPVSGDNHTALFTVRNRSAYVAAKSQVGRSLRPPNWKGIRVPTYQKNFYREHIRTAWRAPEEVEAYRNANEIIVTGRGALKPVLHVDEAGLPESVTKAVEKLNTDPPPTALQAECWPVALSGRDLVAFDATASKGKFLAYLVPALVHVQHQPAGQVGGGPMVLVLTATREIAEQVFADARKLTEGSKIRTVCLVSGNPKQPQVKQLQEGADICIATPGRLTVLMDEHRVNLSRCTLLVLDEANRMLAVGLGKNLRTIVDNIRPDRQTLVMLACVTRESRELAEELTKDCIDVSIGAATLSHNDHRVEHVVFVCEEAEKEDKLFALLNDILNDERGRVVVFAETKQTVEYLAVTLCNLGCPTIGVHGKKSKKEHKRALDTFHLGRTAVLVATDMVARAMELQNVSCVVSYDYPSNSGEYLRRFRHAARPDGTGKKYTFLAPNEGVHAREMMCFLRQNKQPIPPQLLVVANKVARK</sequence>
<dbReference type="VEuPathDB" id="VectorBase:LOC119181734"/>
<keyword evidence="5" id="KW-0067">ATP-binding</keyword>
<evidence type="ECO:0000256" key="5">
    <source>
        <dbReference type="ARBA" id="ARBA00022840"/>
    </source>
</evidence>
<evidence type="ECO:0000256" key="2">
    <source>
        <dbReference type="ARBA" id="ARBA00022741"/>
    </source>
</evidence>
<dbReference type="Gene3D" id="3.40.50.300">
    <property type="entry name" value="P-loop containing nucleotide triphosphate hydrolases"/>
    <property type="match status" value="2"/>
</dbReference>
<dbReference type="OrthoDB" id="6498580at2759"/>
<dbReference type="SMART" id="SM00487">
    <property type="entry name" value="DEXDc"/>
    <property type="match status" value="1"/>
</dbReference>
<dbReference type="PROSITE" id="PS51194">
    <property type="entry name" value="HELICASE_CTER"/>
    <property type="match status" value="1"/>
</dbReference>
<dbReference type="InterPro" id="IPR027417">
    <property type="entry name" value="P-loop_NTPase"/>
</dbReference>
<dbReference type="EC" id="3.6.4.13" evidence="1"/>
<evidence type="ECO:0000256" key="3">
    <source>
        <dbReference type="ARBA" id="ARBA00022801"/>
    </source>
</evidence>
<name>A0A9J6EKH6_RHIMP</name>
<comment type="caution">
    <text evidence="8">The sequence shown here is derived from an EMBL/GenBank/DDBJ whole genome shotgun (WGS) entry which is preliminary data.</text>
</comment>
<evidence type="ECO:0000256" key="1">
    <source>
        <dbReference type="ARBA" id="ARBA00012552"/>
    </source>
</evidence>
<dbReference type="GO" id="GO:0003676">
    <property type="term" value="F:nucleic acid binding"/>
    <property type="evidence" value="ECO:0007669"/>
    <property type="project" value="InterPro"/>
</dbReference>
<evidence type="ECO:0000259" key="6">
    <source>
        <dbReference type="PROSITE" id="PS51192"/>
    </source>
</evidence>
<organism evidence="8 9">
    <name type="scientific">Rhipicephalus microplus</name>
    <name type="common">Cattle tick</name>
    <name type="synonym">Boophilus microplus</name>
    <dbReference type="NCBI Taxonomy" id="6941"/>
    <lineage>
        <taxon>Eukaryota</taxon>
        <taxon>Metazoa</taxon>
        <taxon>Ecdysozoa</taxon>
        <taxon>Arthropoda</taxon>
        <taxon>Chelicerata</taxon>
        <taxon>Arachnida</taxon>
        <taxon>Acari</taxon>
        <taxon>Parasitiformes</taxon>
        <taxon>Ixodida</taxon>
        <taxon>Ixodoidea</taxon>
        <taxon>Ixodidae</taxon>
        <taxon>Rhipicephalinae</taxon>
        <taxon>Rhipicephalus</taxon>
        <taxon>Boophilus</taxon>
    </lineage>
</organism>
<dbReference type="Pfam" id="PF00271">
    <property type="entry name" value="Helicase_C"/>
    <property type="match status" value="1"/>
</dbReference>
<dbReference type="EMBL" id="JABSTU010000003">
    <property type="protein sequence ID" value="KAH8034838.1"/>
    <property type="molecule type" value="Genomic_DNA"/>
</dbReference>
<keyword evidence="3" id="KW-0378">Hydrolase</keyword>
<evidence type="ECO:0000259" key="7">
    <source>
        <dbReference type="PROSITE" id="PS51194"/>
    </source>
</evidence>
<feature type="domain" description="Helicase ATP-binding" evidence="6">
    <location>
        <begin position="161"/>
        <end position="337"/>
    </location>
</feature>
<dbReference type="SUPFAM" id="SSF52540">
    <property type="entry name" value="P-loop containing nucleoside triphosphate hydrolases"/>
    <property type="match status" value="1"/>
</dbReference>
<dbReference type="Proteomes" id="UP000821866">
    <property type="component" value="Chromosome 11"/>
</dbReference>
<dbReference type="PROSITE" id="PS51192">
    <property type="entry name" value="HELICASE_ATP_BIND_1"/>
    <property type="match status" value="1"/>
</dbReference>
<proteinExistence type="predicted"/>
<accession>A0A9J6EKH6</accession>
<dbReference type="InterPro" id="IPR011545">
    <property type="entry name" value="DEAD/DEAH_box_helicase_dom"/>
</dbReference>
<dbReference type="CDD" id="cd18787">
    <property type="entry name" value="SF2_C_DEAD"/>
    <property type="match status" value="1"/>
</dbReference>
<dbReference type="OMA" id="IRTMYLV"/>
<evidence type="ECO:0000313" key="8">
    <source>
        <dbReference type="EMBL" id="KAH8034838.1"/>
    </source>
</evidence>